<evidence type="ECO:0000256" key="2">
    <source>
        <dbReference type="ARBA" id="ARBA00008141"/>
    </source>
</evidence>
<dbReference type="AlphaFoldDB" id="A0A6P4YLM1"/>
<dbReference type="GO" id="GO:0007155">
    <property type="term" value="P:cell adhesion"/>
    <property type="evidence" value="ECO:0007669"/>
    <property type="project" value="UniProtKB-KW"/>
</dbReference>
<evidence type="ECO:0000256" key="3">
    <source>
        <dbReference type="ARBA" id="ARBA00022692"/>
    </source>
</evidence>
<dbReference type="PANTHER" id="PTHR12316">
    <property type="entry name" value="NINJURIN-RELATED"/>
    <property type="match status" value="1"/>
</dbReference>
<dbReference type="KEGG" id="bbel:109474518"/>
<keyword evidence="6 7" id="KW-0472">Membrane</keyword>
<dbReference type="RefSeq" id="XP_019630371.1">
    <property type="nucleotide sequence ID" value="XM_019774812.1"/>
</dbReference>
<organism evidence="8 9">
    <name type="scientific">Branchiostoma belcheri</name>
    <name type="common">Amphioxus</name>
    <dbReference type="NCBI Taxonomy" id="7741"/>
    <lineage>
        <taxon>Eukaryota</taxon>
        <taxon>Metazoa</taxon>
        <taxon>Chordata</taxon>
        <taxon>Cephalochordata</taxon>
        <taxon>Leptocardii</taxon>
        <taxon>Amphioxiformes</taxon>
        <taxon>Branchiostomatidae</taxon>
        <taxon>Branchiostoma</taxon>
    </lineage>
</organism>
<keyword evidence="5 7" id="KW-1133">Transmembrane helix</keyword>
<dbReference type="Proteomes" id="UP000515135">
    <property type="component" value="Unplaced"/>
</dbReference>
<evidence type="ECO:0000256" key="1">
    <source>
        <dbReference type="ARBA" id="ARBA00004141"/>
    </source>
</evidence>
<sequence length="161" mass="17881">MTELEDPAAVPAVKVQQSETSALIPGRLQGLKEKAKRTTQDLAENTHTYKGQKTMHEGLQNTALLTSNAAQMITLVKGTEEAALTGPQIARMALLAFSLFFQGVIYVLLLLQGKTRVRKKEEYTQAEHRNQDKQKLRNTNKVAMVFTGLVLVINFAITQLE</sequence>
<evidence type="ECO:0000256" key="7">
    <source>
        <dbReference type="SAM" id="Phobius"/>
    </source>
</evidence>
<evidence type="ECO:0000256" key="4">
    <source>
        <dbReference type="ARBA" id="ARBA00022889"/>
    </source>
</evidence>
<proteinExistence type="inferred from homology"/>
<dbReference type="PANTHER" id="PTHR12316:SF17">
    <property type="entry name" value="NINJURIN C, ISOFORM D"/>
    <property type="match status" value="1"/>
</dbReference>
<gene>
    <name evidence="9 10" type="primary">LOC109474518</name>
</gene>
<dbReference type="InterPro" id="IPR007007">
    <property type="entry name" value="Ninjurin"/>
</dbReference>
<dbReference type="GO" id="GO:0042246">
    <property type="term" value="P:tissue regeneration"/>
    <property type="evidence" value="ECO:0007669"/>
    <property type="project" value="InterPro"/>
</dbReference>
<evidence type="ECO:0000313" key="9">
    <source>
        <dbReference type="RefSeq" id="XP_019630370.1"/>
    </source>
</evidence>
<protein>
    <submittedName>
        <fullName evidence="9 10">Uncharacterized protein LOC109474518</fullName>
    </submittedName>
</protein>
<comment type="subcellular location">
    <subcellularLocation>
        <location evidence="1">Membrane</location>
        <topology evidence="1">Multi-pass membrane protein</topology>
    </subcellularLocation>
</comment>
<feature type="transmembrane region" description="Helical" evidence="7">
    <location>
        <begin position="89"/>
        <end position="111"/>
    </location>
</feature>
<feature type="transmembrane region" description="Helical" evidence="7">
    <location>
        <begin position="142"/>
        <end position="160"/>
    </location>
</feature>
<dbReference type="GeneID" id="109474518"/>
<evidence type="ECO:0000313" key="8">
    <source>
        <dbReference type="Proteomes" id="UP000515135"/>
    </source>
</evidence>
<dbReference type="OrthoDB" id="10003397at2759"/>
<dbReference type="GO" id="GO:0016020">
    <property type="term" value="C:membrane"/>
    <property type="evidence" value="ECO:0007669"/>
    <property type="project" value="UniProtKB-SubCell"/>
</dbReference>
<keyword evidence="8" id="KW-1185">Reference proteome</keyword>
<name>A0A6P4YLM1_BRABE</name>
<comment type="similarity">
    <text evidence="2">Belongs to the ninjurin family.</text>
</comment>
<dbReference type="RefSeq" id="XP_019630370.1">
    <property type="nucleotide sequence ID" value="XM_019774811.1"/>
</dbReference>
<accession>A0A6P4YLM1</accession>
<evidence type="ECO:0000313" key="10">
    <source>
        <dbReference type="RefSeq" id="XP_019630371.1"/>
    </source>
</evidence>
<dbReference type="Pfam" id="PF04923">
    <property type="entry name" value="Ninjurin"/>
    <property type="match status" value="1"/>
</dbReference>
<evidence type="ECO:0000256" key="6">
    <source>
        <dbReference type="ARBA" id="ARBA00023136"/>
    </source>
</evidence>
<keyword evidence="4" id="KW-0130">Cell adhesion</keyword>
<keyword evidence="3 7" id="KW-0812">Transmembrane</keyword>
<evidence type="ECO:0000256" key="5">
    <source>
        <dbReference type="ARBA" id="ARBA00022989"/>
    </source>
</evidence>
<reference evidence="9 10" key="1">
    <citation type="submission" date="2025-04" db="UniProtKB">
        <authorList>
            <consortium name="RefSeq"/>
        </authorList>
    </citation>
    <scope>IDENTIFICATION</scope>
    <source>
        <tissue evidence="9 10">Gonad</tissue>
    </source>
</reference>